<gene>
    <name evidence="6" type="ORF">BaRGS_00006254</name>
</gene>
<dbReference type="SUPFAM" id="SSF53474">
    <property type="entry name" value="alpha/beta-Hydrolases"/>
    <property type="match status" value="1"/>
</dbReference>
<dbReference type="Proteomes" id="UP001519460">
    <property type="component" value="Unassembled WGS sequence"/>
</dbReference>
<evidence type="ECO:0000259" key="5">
    <source>
        <dbReference type="Pfam" id="PF00135"/>
    </source>
</evidence>
<feature type="domain" description="Carboxylesterase type B" evidence="5">
    <location>
        <begin position="84"/>
        <end position="586"/>
    </location>
</feature>
<name>A0ABD0LS33_9CAEN</name>
<dbReference type="InterPro" id="IPR029058">
    <property type="entry name" value="AB_hydrolase_fold"/>
</dbReference>
<protein>
    <recommendedName>
        <fullName evidence="3">Carboxylic ester hydrolase</fullName>
        <ecNumber evidence="3">3.1.1.-</ecNumber>
    </recommendedName>
</protein>
<proteinExistence type="inferred from homology"/>
<evidence type="ECO:0000313" key="7">
    <source>
        <dbReference type="Proteomes" id="UP001519460"/>
    </source>
</evidence>
<feature type="transmembrane region" description="Helical" evidence="4">
    <location>
        <begin position="34"/>
        <end position="58"/>
    </location>
</feature>
<dbReference type="EC" id="3.1.1.-" evidence="3"/>
<reference evidence="6 7" key="1">
    <citation type="journal article" date="2023" name="Sci. Data">
        <title>Genome assembly of the Korean intertidal mud-creeper Batillaria attramentaria.</title>
        <authorList>
            <person name="Patra A.K."/>
            <person name="Ho P.T."/>
            <person name="Jun S."/>
            <person name="Lee S.J."/>
            <person name="Kim Y."/>
            <person name="Won Y.J."/>
        </authorList>
    </citation>
    <scope>NUCLEOTIDE SEQUENCE [LARGE SCALE GENOMIC DNA]</scope>
    <source>
        <strain evidence="6">Wonlab-2016</strain>
    </source>
</reference>
<keyword evidence="4" id="KW-0472">Membrane</keyword>
<dbReference type="PANTHER" id="PTHR11559">
    <property type="entry name" value="CARBOXYLESTERASE"/>
    <property type="match status" value="1"/>
</dbReference>
<evidence type="ECO:0000256" key="3">
    <source>
        <dbReference type="RuleBase" id="RU361235"/>
    </source>
</evidence>
<keyword evidence="4" id="KW-1133">Transmembrane helix</keyword>
<dbReference type="AlphaFoldDB" id="A0ABD0LS33"/>
<dbReference type="InterPro" id="IPR050309">
    <property type="entry name" value="Type-B_Carboxylest/Lipase"/>
</dbReference>
<keyword evidence="4" id="KW-0812">Transmembrane</keyword>
<dbReference type="InterPro" id="IPR019826">
    <property type="entry name" value="Carboxylesterase_B_AS"/>
</dbReference>
<evidence type="ECO:0000313" key="6">
    <source>
        <dbReference type="EMBL" id="KAK7502301.1"/>
    </source>
</evidence>
<keyword evidence="7" id="KW-1185">Reference proteome</keyword>
<dbReference type="InterPro" id="IPR019819">
    <property type="entry name" value="Carboxylesterase_B_CS"/>
</dbReference>
<dbReference type="Gene3D" id="3.40.50.1820">
    <property type="entry name" value="alpha/beta hydrolase"/>
    <property type="match status" value="1"/>
</dbReference>
<dbReference type="PROSITE" id="PS00941">
    <property type="entry name" value="CARBOXYLESTERASE_B_2"/>
    <property type="match status" value="1"/>
</dbReference>
<dbReference type="InterPro" id="IPR002018">
    <property type="entry name" value="CarbesteraseB"/>
</dbReference>
<sequence>MTSDVEYLLLKEKGPYHEMYVRRRLNTSSSSCKFYTTVIVIISISLLVLLNSLIYVFVLVPSWQGQVLTYDGRKVSEALAHVLAHTQCGPVEGLLEEDVFVFKGIPYALPPEGSRRWQKPVGLNEKEGTCWKGTLQVKQFGSACVQPKDPNNHSSFTGSEDCLFLNVWTRSLDPLAKLPVMVWIHGGDLVFFSGNYPGYSPNPSVTKATGAVYVSMNYRLGPLGFLSLDVLSKESPSGTSGNYGLMDIILVLQWVRDNIRNFGGDPSKVTVFGQSSGGTAIHALLASPLAVGLFHRAWAMSPSSILNKTSSQASRDNAIFLTRTGCDNADCLRSLAPVKLMEGTPWSVFPYWGMEDLFSMPVKGHFDGALPVVDGKVLMEPPLQAWKSGRGIDVPLLLTTTAQEIDLMPFDPTISHWTWPHYRAIVKEQLTPFGTQVAQKALELYPSSSRYSPEFQYTSLVTDIRATCPVHVLANVTSSHFRSPVYRGIVTASPSQPVNAFNISSARYAFHCWDAFTFFGDFGALGFQPQTKDLDFQRMLRQQVITFARDGRPESPVWQTYGTCTALISDHVFPEDHYNRDKCDFWLREGFFSYAWIN</sequence>
<dbReference type="GO" id="GO:0016787">
    <property type="term" value="F:hydrolase activity"/>
    <property type="evidence" value="ECO:0007669"/>
    <property type="project" value="UniProtKB-KW"/>
</dbReference>
<evidence type="ECO:0000256" key="1">
    <source>
        <dbReference type="ARBA" id="ARBA00005964"/>
    </source>
</evidence>
<keyword evidence="2 3" id="KW-0378">Hydrolase</keyword>
<dbReference type="Pfam" id="PF00135">
    <property type="entry name" value="COesterase"/>
    <property type="match status" value="1"/>
</dbReference>
<evidence type="ECO:0000256" key="4">
    <source>
        <dbReference type="SAM" id="Phobius"/>
    </source>
</evidence>
<accession>A0ABD0LS33</accession>
<comment type="similarity">
    <text evidence="1 3">Belongs to the type-B carboxylesterase/lipase family.</text>
</comment>
<comment type="caution">
    <text evidence="6">The sequence shown here is derived from an EMBL/GenBank/DDBJ whole genome shotgun (WGS) entry which is preliminary data.</text>
</comment>
<dbReference type="EMBL" id="JACVVK020000026">
    <property type="protein sequence ID" value="KAK7502301.1"/>
    <property type="molecule type" value="Genomic_DNA"/>
</dbReference>
<organism evidence="6 7">
    <name type="scientific">Batillaria attramentaria</name>
    <dbReference type="NCBI Taxonomy" id="370345"/>
    <lineage>
        <taxon>Eukaryota</taxon>
        <taxon>Metazoa</taxon>
        <taxon>Spiralia</taxon>
        <taxon>Lophotrochozoa</taxon>
        <taxon>Mollusca</taxon>
        <taxon>Gastropoda</taxon>
        <taxon>Caenogastropoda</taxon>
        <taxon>Sorbeoconcha</taxon>
        <taxon>Cerithioidea</taxon>
        <taxon>Batillariidae</taxon>
        <taxon>Batillaria</taxon>
    </lineage>
</organism>
<dbReference type="PROSITE" id="PS00122">
    <property type="entry name" value="CARBOXYLESTERASE_B_1"/>
    <property type="match status" value="1"/>
</dbReference>
<evidence type="ECO:0000256" key="2">
    <source>
        <dbReference type="ARBA" id="ARBA00022801"/>
    </source>
</evidence>